<evidence type="ECO:0000313" key="3">
    <source>
        <dbReference type="EnsemblPlants" id="KEH25497"/>
    </source>
</evidence>
<reference evidence="3" key="3">
    <citation type="submission" date="2015-04" db="UniProtKB">
        <authorList>
            <consortium name="EnsemblPlants"/>
        </authorList>
    </citation>
    <scope>IDENTIFICATION</scope>
    <source>
        <strain evidence="3">cv. Jemalong A17</strain>
    </source>
</reference>
<reference evidence="2 4" key="2">
    <citation type="journal article" date="2014" name="BMC Genomics">
        <title>An improved genome release (version Mt4.0) for the model legume Medicago truncatula.</title>
        <authorList>
            <person name="Tang H."/>
            <person name="Krishnakumar V."/>
            <person name="Bidwell S."/>
            <person name="Rosen B."/>
            <person name="Chan A."/>
            <person name="Zhou S."/>
            <person name="Gentzbittel L."/>
            <person name="Childs K.L."/>
            <person name="Yandell M."/>
            <person name="Gundlach H."/>
            <person name="Mayer K.F."/>
            <person name="Schwartz D.C."/>
            <person name="Town C.D."/>
        </authorList>
    </citation>
    <scope>GENOME REANNOTATION</scope>
    <source>
        <strain evidence="2">A17</strain>
        <strain evidence="3 4">cv. Jemalong A17</strain>
    </source>
</reference>
<keyword evidence="1" id="KW-0472">Membrane</keyword>
<organism evidence="2 4">
    <name type="scientific">Medicago truncatula</name>
    <name type="common">Barrel medic</name>
    <name type="synonym">Medicago tribuloides</name>
    <dbReference type="NCBI Taxonomy" id="3880"/>
    <lineage>
        <taxon>Eukaryota</taxon>
        <taxon>Viridiplantae</taxon>
        <taxon>Streptophyta</taxon>
        <taxon>Embryophyta</taxon>
        <taxon>Tracheophyta</taxon>
        <taxon>Spermatophyta</taxon>
        <taxon>Magnoliopsida</taxon>
        <taxon>eudicotyledons</taxon>
        <taxon>Gunneridae</taxon>
        <taxon>Pentapetalae</taxon>
        <taxon>rosids</taxon>
        <taxon>fabids</taxon>
        <taxon>Fabales</taxon>
        <taxon>Fabaceae</taxon>
        <taxon>Papilionoideae</taxon>
        <taxon>50 kb inversion clade</taxon>
        <taxon>NPAAA clade</taxon>
        <taxon>Hologalegina</taxon>
        <taxon>IRL clade</taxon>
        <taxon>Trifolieae</taxon>
        <taxon>Medicago</taxon>
    </lineage>
</organism>
<keyword evidence="1" id="KW-1133">Transmembrane helix</keyword>
<keyword evidence="4" id="KW-1185">Reference proteome</keyword>
<evidence type="ECO:0000256" key="1">
    <source>
        <dbReference type="SAM" id="Phobius"/>
    </source>
</evidence>
<evidence type="ECO:0000313" key="2">
    <source>
        <dbReference type="EMBL" id="KEH25497.1"/>
    </source>
</evidence>
<gene>
    <name evidence="2" type="ordered locus">MTR_6g024235</name>
</gene>
<dbReference type="HOGENOM" id="CLU_1621480_0_0_1"/>
<name>A0A072U753_MEDTR</name>
<sequence length="164" mass="18133">MCTNILQKYVKACNMFNLVYNRVGIFEHRKSDAVYGCGLRFPRQLTAEVFSFPRPATVFLKLRQLAVDGHLSNLLVWHGQTKCGNNNSSLSQLSLACRISTTSFQSPSQFKGVTLNLFLTVVQLLCFLKGAFGAATIIVYLVLGNFALDSLLESGSQVVRQGYA</sequence>
<evidence type="ECO:0000313" key="4">
    <source>
        <dbReference type="Proteomes" id="UP000002051"/>
    </source>
</evidence>
<keyword evidence="1 2" id="KW-0812">Transmembrane</keyword>
<reference evidence="2 4" key="1">
    <citation type="journal article" date="2011" name="Nature">
        <title>The Medicago genome provides insight into the evolution of rhizobial symbioses.</title>
        <authorList>
            <person name="Young N.D."/>
            <person name="Debelle F."/>
            <person name="Oldroyd G.E."/>
            <person name="Geurts R."/>
            <person name="Cannon S.B."/>
            <person name="Udvardi M.K."/>
            <person name="Benedito V.A."/>
            <person name="Mayer K.F."/>
            <person name="Gouzy J."/>
            <person name="Schoof H."/>
            <person name="Van de Peer Y."/>
            <person name="Proost S."/>
            <person name="Cook D.R."/>
            <person name="Meyers B.C."/>
            <person name="Spannagl M."/>
            <person name="Cheung F."/>
            <person name="De Mita S."/>
            <person name="Krishnakumar V."/>
            <person name="Gundlach H."/>
            <person name="Zhou S."/>
            <person name="Mudge J."/>
            <person name="Bharti A.K."/>
            <person name="Murray J.D."/>
            <person name="Naoumkina M.A."/>
            <person name="Rosen B."/>
            <person name="Silverstein K.A."/>
            <person name="Tang H."/>
            <person name="Rombauts S."/>
            <person name="Zhao P.X."/>
            <person name="Zhou P."/>
            <person name="Barbe V."/>
            <person name="Bardou P."/>
            <person name="Bechner M."/>
            <person name="Bellec A."/>
            <person name="Berger A."/>
            <person name="Berges H."/>
            <person name="Bidwell S."/>
            <person name="Bisseling T."/>
            <person name="Choisne N."/>
            <person name="Couloux A."/>
            <person name="Denny R."/>
            <person name="Deshpande S."/>
            <person name="Dai X."/>
            <person name="Doyle J.J."/>
            <person name="Dudez A.M."/>
            <person name="Farmer A.D."/>
            <person name="Fouteau S."/>
            <person name="Franken C."/>
            <person name="Gibelin C."/>
            <person name="Gish J."/>
            <person name="Goldstein S."/>
            <person name="Gonzalez A.J."/>
            <person name="Green P.J."/>
            <person name="Hallab A."/>
            <person name="Hartog M."/>
            <person name="Hua A."/>
            <person name="Humphray S.J."/>
            <person name="Jeong D.H."/>
            <person name="Jing Y."/>
            <person name="Jocker A."/>
            <person name="Kenton S.M."/>
            <person name="Kim D.J."/>
            <person name="Klee K."/>
            <person name="Lai H."/>
            <person name="Lang C."/>
            <person name="Lin S."/>
            <person name="Macmil S.L."/>
            <person name="Magdelenat G."/>
            <person name="Matthews L."/>
            <person name="McCorrison J."/>
            <person name="Monaghan E.L."/>
            <person name="Mun J.H."/>
            <person name="Najar F.Z."/>
            <person name="Nicholson C."/>
            <person name="Noirot C."/>
            <person name="O'Bleness M."/>
            <person name="Paule C.R."/>
            <person name="Poulain J."/>
            <person name="Prion F."/>
            <person name="Qin B."/>
            <person name="Qu C."/>
            <person name="Retzel E.F."/>
            <person name="Riddle C."/>
            <person name="Sallet E."/>
            <person name="Samain S."/>
            <person name="Samson N."/>
            <person name="Sanders I."/>
            <person name="Saurat O."/>
            <person name="Scarpelli C."/>
            <person name="Schiex T."/>
            <person name="Segurens B."/>
            <person name="Severin A.J."/>
            <person name="Sherrier D.J."/>
            <person name="Shi R."/>
            <person name="Sims S."/>
            <person name="Singer S.R."/>
            <person name="Sinharoy S."/>
            <person name="Sterck L."/>
            <person name="Viollet A."/>
            <person name="Wang B.B."/>
            <person name="Wang K."/>
            <person name="Wang M."/>
            <person name="Wang X."/>
            <person name="Warfsmann J."/>
            <person name="Weissenbach J."/>
            <person name="White D.D."/>
            <person name="White J.D."/>
            <person name="Wiley G.B."/>
            <person name="Wincker P."/>
            <person name="Xing Y."/>
            <person name="Yang L."/>
            <person name="Yao Z."/>
            <person name="Ying F."/>
            <person name="Zhai J."/>
            <person name="Zhou L."/>
            <person name="Zuber A."/>
            <person name="Denarie J."/>
            <person name="Dixon R.A."/>
            <person name="May G.D."/>
            <person name="Schwartz D.C."/>
            <person name="Rogers J."/>
            <person name="Quetier F."/>
            <person name="Town C.D."/>
            <person name="Roe B.A."/>
        </authorList>
    </citation>
    <scope>NUCLEOTIDE SEQUENCE [LARGE SCALE GENOMIC DNA]</scope>
    <source>
        <strain evidence="2">A17</strain>
        <strain evidence="3 4">cv. Jemalong A17</strain>
    </source>
</reference>
<dbReference type="EMBL" id="CM001222">
    <property type="protein sequence ID" value="KEH25497.1"/>
    <property type="molecule type" value="Genomic_DNA"/>
</dbReference>
<protein>
    <submittedName>
        <fullName evidence="2">Transmembrane protein, putative</fullName>
    </submittedName>
</protein>
<dbReference type="Proteomes" id="UP000002051">
    <property type="component" value="Chromosome 6"/>
</dbReference>
<proteinExistence type="predicted"/>
<feature type="transmembrane region" description="Helical" evidence="1">
    <location>
        <begin position="117"/>
        <end position="143"/>
    </location>
</feature>
<dbReference type="AlphaFoldDB" id="A0A072U753"/>
<dbReference type="EnsemblPlants" id="KEH25497">
    <property type="protein sequence ID" value="KEH25497"/>
    <property type="gene ID" value="MTR_6g024235"/>
</dbReference>
<accession>A0A072U753</accession>